<dbReference type="GO" id="GO:0008831">
    <property type="term" value="F:dTDP-4-dehydrorhamnose reductase activity"/>
    <property type="evidence" value="ECO:0007669"/>
    <property type="project" value="UniProtKB-EC"/>
</dbReference>
<protein>
    <recommendedName>
        <fullName evidence="4 6">dTDP-4-dehydrorhamnose reductase</fullName>
        <ecNumber evidence="3 6">1.1.1.133</ecNumber>
    </recommendedName>
</protein>
<comment type="caution">
    <text evidence="8">The sequence shown here is derived from an EMBL/GenBank/DDBJ whole genome shotgun (WGS) entry which is preliminary data.</text>
</comment>
<feature type="domain" description="RmlD-like substrate binding" evidence="7">
    <location>
        <begin position="14"/>
        <end position="308"/>
    </location>
</feature>
<accession>A0A1Y5F762</accession>
<sequence length="332" mass="37723">MENVTTLVPKREKTILIFGLSSFVGSNLAEFFKKDYRVVGSYNKNPVFIPGVLALPCDVLNKEEVQLILYAFKPDITIYAIGLSSLMACAREEERADALNASGLFNVVEYCQRYKSQVCYISSGFVFGGEDKSYIEMDIPDPNTAYGKTQASAEFYIQKTSLNYLVFRVCKLYGRGFLEHRLNFFEAIQKDFMQRKNVNFDDLVKTGYLDIYYLAMILKITFEKNVKNRLFQISSTDLATPYEFSKYYCETFNESPSLVQKGRWKYPILASAATVPSGENILFKLDVSNIEGFLNIKLPSVKESIEFTFNRFKGVSKSGRSSANKGEGVTFI</sequence>
<dbReference type="Proteomes" id="UP000196531">
    <property type="component" value="Unassembled WGS sequence"/>
</dbReference>
<name>A0A1Y5F762_9BACT</name>
<dbReference type="SUPFAM" id="SSF51735">
    <property type="entry name" value="NAD(P)-binding Rossmann-fold domains"/>
    <property type="match status" value="1"/>
</dbReference>
<organism evidence="8 9">
    <name type="scientific">Halobacteriovorax marinus</name>
    <dbReference type="NCBI Taxonomy" id="97084"/>
    <lineage>
        <taxon>Bacteria</taxon>
        <taxon>Pseudomonadati</taxon>
        <taxon>Bdellovibrionota</taxon>
        <taxon>Bacteriovoracia</taxon>
        <taxon>Bacteriovoracales</taxon>
        <taxon>Halobacteriovoraceae</taxon>
        <taxon>Halobacteriovorax</taxon>
    </lineage>
</organism>
<proteinExistence type="inferred from homology"/>
<dbReference type="PANTHER" id="PTHR10491">
    <property type="entry name" value="DTDP-4-DEHYDRORHAMNOSE REDUCTASE"/>
    <property type="match status" value="1"/>
</dbReference>
<dbReference type="InterPro" id="IPR005913">
    <property type="entry name" value="dTDP_dehydrorham_reduct"/>
</dbReference>
<dbReference type="AlphaFoldDB" id="A0A1Y5F762"/>
<comment type="similarity">
    <text evidence="2 6">Belongs to the dTDP-4-dehydrorhamnose reductase family.</text>
</comment>
<dbReference type="EMBL" id="MAAO01000016">
    <property type="protein sequence ID" value="OUR93100.1"/>
    <property type="molecule type" value="Genomic_DNA"/>
</dbReference>
<dbReference type="GO" id="GO:0019305">
    <property type="term" value="P:dTDP-rhamnose biosynthetic process"/>
    <property type="evidence" value="ECO:0007669"/>
    <property type="project" value="UniProtKB-UniPathway"/>
</dbReference>
<evidence type="ECO:0000256" key="6">
    <source>
        <dbReference type="RuleBase" id="RU364082"/>
    </source>
</evidence>
<evidence type="ECO:0000256" key="4">
    <source>
        <dbReference type="ARBA" id="ARBA00017099"/>
    </source>
</evidence>
<dbReference type="Gene3D" id="3.40.50.720">
    <property type="entry name" value="NAD(P)-binding Rossmann-like Domain"/>
    <property type="match status" value="1"/>
</dbReference>
<evidence type="ECO:0000256" key="5">
    <source>
        <dbReference type="ARBA" id="ARBA00048200"/>
    </source>
</evidence>
<dbReference type="InterPro" id="IPR029903">
    <property type="entry name" value="RmlD-like-bd"/>
</dbReference>
<evidence type="ECO:0000313" key="8">
    <source>
        <dbReference type="EMBL" id="OUR93100.1"/>
    </source>
</evidence>
<evidence type="ECO:0000256" key="3">
    <source>
        <dbReference type="ARBA" id="ARBA00012929"/>
    </source>
</evidence>
<gene>
    <name evidence="8" type="ORF">A9Q84_21595</name>
</gene>
<evidence type="ECO:0000256" key="1">
    <source>
        <dbReference type="ARBA" id="ARBA00004781"/>
    </source>
</evidence>
<keyword evidence="6" id="KW-0521">NADP</keyword>
<reference evidence="9" key="1">
    <citation type="journal article" date="2017" name="Proc. Natl. Acad. Sci. U.S.A.">
        <title>Simulation of Deepwater Horizon oil plume reveals substrate specialization within a complex community of hydrocarbon-degraders.</title>
        <authorList>
            <person name="Hu P."/>
            <person name="Dubinsky E.A."/>
            <person name="Probst A.J."/>
            <person name="Wang J."/>
            <person name="Sieber C.M.K."/>
            <person name="Tom L.M."/>
            <person name="Gardinali P."/>
            <person name="Banfield J.F."/>
            <person name="Atlas R.M."/>
            <person name="Andersen G.L."/>
        </authorList>
    </citation>
    <scope>NUCLEOTIDE SEQUENCE [LARGE SCALE GENOMIC DNA]</scope>
</reference>
<evidence type="ECO:0000256" key="2">
    <source>
        <dbReference type="ARBA" id="ARBA00010944"/>
    </source>
</evidence>
<comment type="catalytic activity">
    <reaction evidence="5">
        <text>dTDP-beta-L-rhamnose + NADP(+) = dTDP-4-dehydro-beta-L-rhamnose + NADPH + H(+)</text>
        <dbReference type="Rhea" id="RHEA:21796"/>
        <dbReference type="ChEBI" id="CHEBI:15378"/>
        <dbReference type="ChEBI" id="CHEBI:57510"/>
        <dbReference type="ChEBI" id="CHEBI:57783"/>
        <dbReference type="ChEBI" id="CHEBI:58349"/>
        <dbReference type="ChEBI" id="CHEBI:62830"/>
        <dbReference type="EC" id="1.1.1.133"/>
    </reaction>
</comment>
<dbReference type="UniPathway" id="UPA00124"/>
<dbReference type="PANTHER" id="PTHR10491:SF4">
    <property type="entry name" value="METHIONINE ADENOSYLTRANSFERASE 2 SUBUNIT BETA"/>
    <property type="match status" value="1"/>
</dbReference>
<dbReference type="EC" id="1.1.1.133" evidence="3 6"/>
<dbReference type="Pfam" id="PF04321">
    <property type="entry name" value="RmlD_sub_bind"/>
    <property type="match status" value="1"/>
</dbReference>
<evidence type="ECO:0000313" key="9">
    <source>
        <dbReference type="Proteomes" id="UP000196531"/>
    </source>
</evidence>
<comment type="pathway">
    <text evidence="1 6">Carbohydrate biosynthesis; dTDP-L-rhamnose biosynthesis.</text>
</comment>
<keyword evidence="6" id="KW-0560">Oxidoreductase</keyword>
<evidence type="ECO:0000259" key="7">
    <source>
        <dbReference type="Pfam" id="PF04321"/>
    </source>
</evidence>
<dbReference type="InterPro" id="IPR036291">
    <property type="entry name" value="NAD(P)-bd_dom_sf"/>
</dbReference>
<comment type="function">
    <text evidence="6">Catalyzes the reduction of dTDP-6-deoxy-L-lyxo-4-hexulose to yield dTDP-L-rhamnose.</text>
</comment>